<evidence type="ECO:0000313" key="4">
    <source>
        <dbReference type="Proteomes" id="UP001286313"/>
    </source>
</evidence>
<keyword evidence="4" id="KW-1185">Reference proteome</keyword>
<dbReference type="SMART" id="SM00225">
    <property type="entry name" value="BTB"/>
    <property type="match status" value="1"/>
</dbReference>
<dbReference type="PROSITE" id="PS50097">
    <property type="entry name" value="BTB"/>
    <property type="match status" value="1"/>
</dbReference>
<evidence type="ECO:0000256" key="1">
    <source>
        <dbReference type="SAM" id="MobiDB-lite"/>
    </source>
</evidence>
<feature type="region of interest" description="Disordered" evidence="1">
    <location>
        <begin position="99"/>
        <end position="134"/>
    </location>
</feature>
<feature type="compositionally biased region" description="Acidic residues" evidence="1">
    <location>
        <begin position="99"/>
        <end position="112"/>
    </location>
</feature>
<dbReference type="Gene3D" id="3.30.710.10">
    <property type="entry name" value="Potassium Channel Kv1.1, Chain A"/>
    <property type="match status" value="1"/>
</dbReference>
<feature type="region of interest" description="Disordered" evidence="1">
    <location>
        <begin position="151"/>
        <end position="178"/>
    </location>
</feature>
<organism evidence="3 4">
    <name type="scientific">Petrolisthes cinctipes</name>
    <name type="common">Flat porcelain crab</name>
    <dbReference type="NCBI Taxonomy" id="88211"/>
    <lineage>
        <taxon>Eukaryota</taxon>
        <taxon>Metazoa</taxon>
        <taxon>Ecdysozoa</taxon>
        <taxon>Arthropoda</taxon>
        <taxon>Crustacea</taxon>
        <taxon>Multicrustacea</taxon>
        <taxon>Malacostraca</taxon>
        <taxon>Eumalacostraca</taxon>
        <taxon>Eucarida</taxon>
        <taxon>Decapoda</taxon>
        <taxon>Pleocyemata</taxon>
        <taxon>Anomura</taxon>
        <taxon>Galatheoidea</taxon>
        <taxon>Porcellanidae</taxon>
        <taxon>Petrolisthes</taxon>
    </lineage>
</organism>
<evidence type="ECO:0000259" key="2">
    <source>
        <dbReference type="PROSITE" id="PS50097"/>
    </source>
</evidence>
<name>A0AAE1ERP0_PETCI</name>
<feature type="region of interest" description="Disordered" evidence="1">
    <location>
        <begin position="1"/>
        <end position="27"/>
    </location>
</feature>
<dbReference type="InterPro" id="IPR000210">
    <property type="entry name" value="BTB/POZ_dom"/>
</dbReference>
<feature type="compositionally biased region" description="Basic residues" evidence="1">
    <location>
        <begin position="122"/>
        <end position="134"/>
    </location>
</feature>
<protein>
    <recommendedName>
        <fullName evidence="2">BTB domain-containing protein</fullName>
    </recommendedName>
</protein>
<evidence type="ECO:0000313" key="3">
    <source>
        <dbReference type="EMBL" id="KAK3860249.1"/>
    </source>
</evidence>
<dbReference type="InterPro" id="IPR011333">
    <property type="entry name" value="SKP1/BTB/POZ_sf"/>
</dbReference>
<gene>
    <name evidence="3" type="ORF">Pcinc_033687</name>
</gene>
<dbReference type="PANTHER" id="PTHR45774">
    <property type="entry name" value="BTB/POZ DOMAIN-CONTAINING"/>
    <property type="match status" value="1"/>
</dbReference>
<dbReference type="PANTHER" id="PTHR45774:SF3">
    <property type="entry name" value="BTB (POZ) DOMAIN-CONTAINING 2B-RELATED"/>
    <property type="match status" value="1"/>
</dbReference>
<reference evidence="3" key="1">
    <citation type="submission" date="2023-10" db="EMBL/GenBank/DDBJ databases">
        <title>Genome assemblies of two species of porcelain crab, Petrolisthes cinctipes and Petrolisthes manimaculis (Anomura: Porcellanidae).</title>
        <authorList>
            <person name="Angst P."/>
        </authorList>
    </citation>
    <scope>NUCLEOTIDE SEQUENCE</scope>
    <source>
        <strain evidence="3">PB745_01</strain>
        <tissue evidence="3">Gill</tissue>
    </source>
</reference>
<dbReference type="Proteomes" id="UP001286313">
    <property type="component" value="Unassembled WGS sequence"/>
</dbReference>
<feature type="compositionally biased region" description="Basic residues" evidence="1">
    <location>
        <begin position="1"/>
        <end position="10"/>
    </location>
</feature>
<dbReference type="CDD" id="cd18186">
    <property type="entry name" value="BTB_POZ_ZBTB_KLHL-like"/>
    <property type="match status" value="1"/>
</dbReference>
<dbReference type="Pfam" id="PF00651">
    <property type="entry name" value="BTB"/>
    <property type="match status" value="1"/>
</dbReference>
<proteinExistence type="predicted"/>
<feature type="domain" description="BTB" evidence="2">
    <location>
        <begin position="56"/>
        <end position="87"/>
    </location>
</feature>
<accession>A0AAE1ERP0</accession>
<feature type="compositionally biased region" description="Basic and acidic residues" evidence="1">
    <location>
        <begin position="151"/>
        <end position="171"/>
    </location>
</feature>
<dbReference type="AlphaFoldDB" id="A0AAE1ERP0"/>
<dbReference type="EMBL" id="JAWQEG010004782">
    <property type="protein sequence ID" value="KAK3860249.1"/>
    <property type="molecule type" value="Genomic_DNA"/>
</dbReference>
<sequence length="436" mass="49116">MLNRRERRNKRTSEKGKGGGVRLRSGKKREEIGGWQSRLVTPGERLSSLLLSPHLADLTITFPGTHHHIKAHRLVLAMSSTVFDKLFYGDGGGYNMYDTEDWPDTNDDENDDEGSKVTGDRKAKKRGGKVKIKRRDKDGIKKLSFIDLPRTKMNDEGEKTEEPKEMMDKEGSSSNNNIDTTVNAEINKHKARTRVDERDTLLPPYIHHYHHYYYTCTDPPEAFLWLLEHIYTGVTRLPGLPLVLDLAPLALKYQMPALAALCSRHLEESVREDTVLTIYNTATTLQDPRLLARCAQVVREDEGRVLEGREVGQLTRPSLHHLLSHPPTVSQVTLFRCVILWAQAQVTSTKDEDTLPTRPSSPTPYSALRQDIIEFLPLIHFLDMTASEYVTTVMPSGVFTAEEDLAILMNIQGSAVPLPPTCFASPLPSSKVGERK</sequence>
<comment type="caution">
    <text evidence="3">The sequence shown here is derived from an EMBL/GenBank/DDBJ whole genome shotgun (WGS) entry which is preliminary data.</text>
</comment>
<dbReference type="SUPFAM" id="SSF54695">
    <property type="entry name" value="POZ domain"/>
    <property type="match status" value="1"/>
</dbReference>